<dbReference type="AlphaFoldDB" id="A0A285JJL4"/>
<dbReference type="OrthoDB" id="9806195at2"/>
<keyword evidence="1" id="KW-1133">Transmembrane helix</keyword>
<keyword evidence="1" id="KW-0472">Membrane</keyword>
<evidence type="ECO:0000256" key="1">
    <source>
        <dbReference type="SAM" id="Phobius"/>
    </source>
</evidence>
<keyword evidence="3" id="KW-1185">Reference proteome</keyword>
<name>A0A285JJL4_9GAMM</name>
<dbReference type="Proteomes" id="UP000219353">
    <property type="component" value="Unassembled WGS sequence"/>
</dbReference>
<dbReference type="PANTHER" id="PTHR34219:SF6">
    <property type="entry name" value="BLR3280 PROTEIN"/>
    <property type="match status" value="1"/>
</dbReference>
<protein>
    <submittedName>
        <fullName evidence="2">PepSY-associated TM region</fullName>
    </submittedName>
</protein>
<sequence>MFKFFRSLHNWLGLILVVQITLWFLSGLIMSILPIEQVRGEHLRQFVSTQWQQASVSPQQVLQQHGAKASLSLSQQLSWQNDQLTATPAYLVNEATKVYRYSAVSGELLPELAEPEIRTLALAQYQGDGELLAAQLLQQLPQEVGHLPAPLWQIQFADSNNSRFYLDPATGAVMRVRTDNWRWFDFFWMLHIMDYQDRSNFNNPLLITFSASALLFTLSGMVLLWRRFRPRRSKKAALTIND</sequence>
<organism evidence="2 3">
    <name type="scientific">Arsukibacterium tuosuense</name>
    <dbReference type="NCBI Taxonomy" id="1323745"/>
    <lineage>
        <taxon>Bacteria</taxon>
        <taxon>Pseudomonadati</taxon>
        <taxon>Pseudomonadota</taxon>
        <taxon>Gammaproteobacteria</taxon>
        <taxon>Chromatiales</taxon>
        <taxon>Chromatiaceae</taxon>
        <taxon>Arsukibacterium</taxon>
    </lineage>
</organism>
<feature type="transmembrane region" description="Helical" evidence="1">
    <location>
        <begin position="205"/>
        <end position="225"/>
    </location>
</feature>
<evidence type="ECO:0000313" key="3">
    <source>
        <dbReference type="Proteomes" id="UP000219353"/>
    </source>
</evidence>
<reference evidence="3" key="1">
    <citation type="submission" date="2017-09" db="EMBL/GenBank/DDBJ databases">
        <authorList>
            <person name="Varghese N."/>
            <person name="Submissions S."/>
        </authorList>
    </citation>
    <scope>NUCLEOTIDE SEQUENCE [LARGE SCALE GENOMIC DNA]</scope>
    <source>
        <strain evidence="3">CGMCC 1.12461</strain>
    </source>
</reference>
<dbReference type="EMBL" id="OBEB01000010">
    <property type="protein sequence ID" value="SNY60465.1"/>
    <property type="molecule type" value="Genomic_DNA"/>
</dbReference>
<dbReference type="InterPro" id="IPR005625">
    <property type="entry name" value="PepSY-ass_TM"/>
</dbReference>
<evidence type="ECO:0000313" key="2">
    <source>
        <dbReference type="EMBL" id="SNY60465.1"/>
    </source>
</evidence>
<gene>
    <name evidence="2" type="ORF">SAMN06297280_0100</name>
</gene>
<feature type="transmembrane region" description="Helical" evidence="1">
    <location>
        <begin position="12"/>
        <end position="35"/>
    </location>
</feature>
<dbReference type="RefSeq" id="WP_097112995.1">
    <property type="nucleotide sequence ID" value="NZ_OBEB01000010.1"/>
</dbReference>
<dbReference type="Pfam" id="PF03929">
    <property type="entry name" value="PepSY_TM"/>
    <property type="match status" value="1"/>
</dbReference>
<proteinExistence type="predicted"/>
<keyword evidence="1" id="KW-0812">Transmembrane</keyword>
<accession>A0A285JJL4</accession>
<dbReference type="PANTHER" id="PTHR34219">
    <property type="entry name" value="IRON-REGULATED INNER MEMBRANE PROTEIN-RELATED"/>
    <property type="match status" value="1"/>
</dbReference>